<dbReference type="EMBL" id="JAEPRD010000225">
    <property type="protein sequence ID" value="KAG2193610.1"/>
    <property type="molecule type" value="Genomic_DNA"/>
</dbReference>
<sequence length="495" mass="57561">MSLHSRDFLKKYTLLTIAFICSLFIPYLLYSIRANPLYHEAIKPFSYPPMVKYSFKWPNIASFKNDIPSNEDSLKYREDKLREIDQKFCGQDRCRFLLPIAITEQESKAQLHFRQLAFLAGKIDRTIVLPNVYNSHFGACLPHSFDFYFDESWLKKNENRFDYITMGDFKSWLLARHYAGVIPTGQEIYLQRSQRSRLLKNIKNCFQDSFDFSGRPKVNYQLIDHQKAPKDMNMTDIMMSLLGDEARKHEYLSTTELETESPPVDVINLFYDRRYQFMNNRRVAEPISYSKRWVDIADKISEQLKPYIAIHWRMERLEPLSNLLPCAVNLVDEIRKLDPDGSESKHPNVFLLTDYPHLLNSTGAVPESNSFMSSQLKSQHHNAITYLYEHLNVSLTTIADKKIHYDQLPKENWHLIPIDTNGNTEPTDRSILGIIDKLVAMRAQWFFAGRPGVCAKSSSFTGRISSSRLQAFRHGDDNIVVPLKTFNLNTEAISV</sequence>
<protein>
    <recommendedName>
        <fullName evidence="4">O-fucosyltransferase family protein</fullName>
    </recommendedName>
</protein>
<dbReference type="AlphaFoldDB" id="A0A8H7US69"/>
<dbReference type="OrthoDB" id="2020419at2759"/>
<evidence type="ECO:0000313" key="2">
    <source>
        <dbReference type="EMBL" id="KAG2193610.1"/>
    </source>
</evidence>
<evidence type="ECO:0008006" key="4">
    <source>
        <dbReference type="Google" id="ProtNLM"/>
    </source>
</evidence>
<evidence type="ECO:0000256" key="1">
    <source>
        <dbReference type="SAM" id="Phobius"/>
    </source>
</evidence>
<keyword evidence="1" id="KW-1133">Transmembrane helix</keyword>
<keyword evidence="1" id="KW-0812">Transmembrane</keyword>
<comment type="caution">
    <text evidence="2">The sequence shown here is derived from an EMBL/GenBank/DDBJ whole genome shotgun (WGS) entry which is preliminary data.</text>
</comment>
<dbReference type="Proteomes" id="UP000603453">
    <property type="component" value="Unassembled WGS sequence"/>
</dbReference>
<proteinExistence type="predicted"/>
<reference evidence="2" key="1">
    <citation type="submission" date="2020-12" db="EMBL/GenBank/DDBJ databases">
        <title>Metabolic potential, ecology and presence of endohyphal bacteria is reflected in genomic diversity of Mucoromycotina.</title>
        <authorList>
            <person name="Muszewska A."/>
            <person name="Okrasinska A."/>
            <person name="Steczkiewicz K."/>
            <person name="Drgas O."/>
            <person name="Orlowska M."/>
            <person name="Perlinska-Lenart U."/>
            <person name="Aleksandrzak-Piekarczyk T."/>
            <person name="Szatraj K."/>
            <person name="Zielenkiewicz U."/>
            <person name="Pilsyk S."/>
            <person name="Malc E."/>
            <person name="Mieczkowski P."/>
            <person name="Kruszewska J.S."/>
            <person name="Biernat P."/>
            <person name="Pawlowska J."/>
        </authorList>
    </citation>
    <scope>NUCLEOTIDE SEQUENCE</scope>
    <source>
        <strain evidence="2">WA0000017839</strain>
    </source>
</reference>
<feature type="transmembrane region" description="Helical" evidence="1">
    <location>
        <begin position="12"/>
        <end position="30"/>
    </location>
</feature>
<evidence type="ECO:0000313" key="3">
    <source>
        <dbReference type="Proteomes" id="UP000603453"/>
    </source>
</evidence>
<accession>A0A8H7US69</accession>
<keyword evidence="3" id="KW-1185">Reference proteome</keyword>
<gene>
    <name evidence="2" type="ORF">INT47_012988</name>
</gene>
<organism evidence="2 3">
    <name type="scientific">Mucor saturninus</name>
    <dbReference type="NCBI Taxonomy" id="64648"/>
    <lineage>
        <taxon>Eukaryota</taxon>
        <taxon>Fungi</taxon>
        <taxon>Fungi incertae sedis</taxon>
        <taxon>Mucoromycota</taxon>
        <taxon>Mucoromycotina</taxon>
        <taxon>Mucoromycetes</taxon>
        <taxon>Mucorales</taxon>
        <taxon>Mucorineae</taxon>
        <taxon>Mucoraceae</taxon>
        <taxon>Mucor</taxon>
    </lineage>
</organism>
<name>A0A8H7US69_9FUNG</name>
<dbReference type="Gene3D" id="3.40.50.11350">
    <property type="match status" value="1"/>
</dbReference>
<keyword evidence="1" id="KW-0472">Membrane</keyword>